<dbReference type="FunFam" id="2.60.120.920:FF:000004">
    <property type="entry name" value="Butyrophilin subfamily 1 member A1"/>
    <property type="match status" value="1"/>
</dbReference>
<dbReference type="InterPro" id="IPR003879">
    <property type="entry name" value="Butyrophylin_SPRY"/>
</dbReference>
<dbReference type="RefSeq" id="XP_029943669.1">
    <property type="nucleotide sequence ID" value="XM_030087809.1"/>
</dbReference>
<evidence type="ECO:0000259" key="10">
    <source>
        <dbReference type="PROSITE" id="PS50188"/>
    </source>
</evidence>
<dbReference type="PANTHER" id="PTHR25465">
    <property type="entry name" value="B-BOX DOMAIN CONTAINING"/>
    <property type="match status" value="1"/>
</dbReference>
<dbReference type="InterPro" id="IPR003613">
    <property type="entry name" value="Ubox_domain"/>
</dbReference>
<dbReference type="InterPro" id="IPR058030">
    <property type="entry name" value="TRIM8/14/16/25/29/45/65_CC"/>
</dbReference>
<keyword evidence="3 6" id="KW-0863">Zinc-finger</keyword>
<keyword evidence="4" id="KW-0862">Zinc</keyword>
<dbReference type="CDD" id="cd19769">
    <property type="entry name" value="Bbox2_TRIM16-like"/>
    <property type="match status" value="1"/>
</dbReference>
<dbReference type="Pfam" id="PF13765">
    <property type="entry name" value="PRY"/>
    <property type="match status" value="1"/>
</dbReference>
<evidence type="ECO:0000256" key="3">
    <source>
        <dbReference type="ARBA" id="ARBA00022771"/>
    </source>
</evidence>
<dbReference type="PRINTS" id="PR01407">
    <property type="entry name" value="BUTYPHLNCDUF"/>
</dbReference>
<reference evidence="11" key="1">
    <citation type="submission" date="2019-06" db="EMBL/GenBank/DDBJ databases">
        <authorList>
            <consortium name="Wellcome Sanger Institute Data Sharing"/>
        </authorList>
    </citation>
    <scope>NUCLEOTIDE SEQUENCE [LARGE SCALE GENOMIC DNA]</scope>
</reference>
<evidence type="ECO:0000259" key="9">
    <source>
        <dbReference type="PROSITE" id="PS50119"/>
    </source>
</evidence>
<keyword evidence="12" id="KW-1185">Reference proteome</keyword>
<dbReference type="GeneID" id="115385740"/>
<keyword evidence="5" id="KW-0391">Immunity</keyword>
<dbReference type="OMA" id="ADAKTHI"/>
<dbReference type="SUPFAM" id="SSF49899">
    <property type="entry name" value="Concanavalin A-like lectins/glucanases"/>
    <property type="match status" value="1"/>
</dbReference>
<gene>
    <name evidence="11" type="primary">LOC115385740</name>
</gene>
<dbReference type="InParanoid" id="A0A672J4V3"/>
<feature type="domain" description="B30.2/SPRY" evidence="10">
    <location>
        <begin position="350"/>
        <end position="547"/>
    </location>
</feature>
<evidence type="ECO:0000313" key="11">
    <source>
        <dbReference type="Ensembl" id="ENSSFAP00005048157.1"/>
    </source>
</evidence>
<dbReference type="SMART" id="SM00589">
    <property type="entry name" value="PRY"/>
    <property type="match status" value="1"/>
</dbReference>
<feature type="coiled-coil region" evidence="7">
    <location>
        <begin position="260"/>
        <end position="308"/>
    </location>
</feature>
<dbReference type="InterPro" id="IPR003877">
    <property type="entry name" value="SPRY_dom"/>
</dbReference>
<dbReference type="Gene3D" id="2.60.120.920">
    <property type="match status" value="1"/>
</dbReference>
<dbReference type="InterPro" id="IPR001870">
    <property type="entry name" value="B30.2/SPRY"/>
</dbReference>
<dbReference type="InterPro" id="IPR013320">
    <property type="entry name" value="ConA-like_dom_sf"/>
</dbReference>
<dbReference type="InterPro" id="IPR017907">
    <property type="entry name" value="Znf_RING_CS"/>
</dbReference>
<dbReference type="InterPro" id="IPR013083">
    <property type="entry name" value="Znf_RING/FYVE/PHD"/>
</dbReference>
<evidence type="ECO:0000256" key="2">
    <source>
        <dbReference type="ARBA" id="ARBA00022723"/>
    </source>
</evidence>
<dbReference type="Gene3D" id="3.30.160.60">
    <property type="entry name" value="Classic Zinc Finger"/>
    <property type="match status" value="1"/>
</dbReference>
<proteinExistence type="predicted"/>
<dbReference type="Ensembl" id="ENSSFAT00005049766.1">
    <property type="protein sequence ID" value="ENSSFAP00005048157.1"/>
    <property type="gene ID" value="ENSSFAG00005023403.1"/>
</dbReference>
<organism evidence="11 12">
    <name type="scientific">Salarias fasciatus</name>
    <name type="common">Jewelled blenny</name>
    <name type="synonym">Blennius fasciatus</name>
    <dbReference type="NCBI Taxonomy" id="181472"/>
    <lineage>
        <taxon>Eukaryota</taxon>
        <taxon>Metazoa</taxon>
        <taxon>Chordata</taxon>
        <taxon>Craniata</taxon>
        <taxon>Vertebrata</taxon>
        <taxon>Euteleostomi</taxon>
        <taxon>Actinopterygii</taxon>
        <taxon>Neopterygii</taxon>
        <taxon>Teleostei</taxon>
        <taxon>Neoteleostei</taxon>
        <taxon>Acanthomorphata</taxon>
        <taxon>Ovalentaria</taxon>
        <taxon>Blenniimorphae</taxon>
        <taxon>Blenniiformes</taxon>
        <taxon>Blennioidei</taxon>
        <taxon>Blenniidae</taxon>
        <taxon>Salariinae</taxon>
        <taxon>Salarias</taxon>
    </lineage>
</organism>
<dbReference type="PANTHER" id="PTHR25465:SF49">
    <property type="entry name" value="BLOODTHIRSTY-RELATED GENE FAMILY, MEMBER 1-RELATED"/>
    <property type="match status" value="1"/>
</dbReference>
<evidence type="ECO:0000256" key="1">
    <source>
        <dbReference type="ARBA" id="ARBA00022588"/>
    </source>
</evidence>
<dbReference type="Pfam" id="PF00643">
    <property type="entry name" value="zf-B_box"/>
    <property type="match status" value="1"/>
</dbReference>
<feature type="domain" description="RING-type" evidence="8">
    <location>
        <begin position="12"/>
        <end position="52"/>
    </location>
</feature>
<protein>
    <submittedName>
        <fullName evidence="11">Nuclear factor 7, brain-like</fullName>
    </submittedName>
</protein>
<keyword evidence="1" id="KW-0399">Innate immunity</keyword>
<dbReference type="InterPro" id="IPR043136">
    <property type="entry name" value="B30.2/SPRY_sf"/>
</dbReference>
<evidence type="ECO:0000256" key="7">
    <source>
        <dbReference type="SAM" id="Coils"/>
    </source>
</evidence>
<evidence type="ECO:0000256" key="6">
    <source>
        <dbReference type="PROSITE-ProRule" id="PRU00024"/>
    </source>
</evidence>
<dbReference type="CDD" id="cd13733">
    <property type="entry name" value="SPRY_PRY_C-I_1"/>
    <property type="match status" value="1"/>
</dbReference>
<dbReference type="PROSITE" id="PS50188">
    <property type="entry name" value="B302_SPRY"/>
    <property type="match status" value="1"/>
</dbReference>
<dbReference type="Pfam" id="PF25600">
    <property type="entry name" value="TRIM_CC"/>
    <property type="match status" value="1"/>
</dbReference>
<dbReference type="PROSITE" id="PS50119">
    <property type="entry name" value="ZF_BBOX"/>
    <property type="match status" value="1"/>
</dbReference>
<dbReference type="InterPro" id="IPR000315">
    <property type="entry name" value="Znf_B-box"/>
</dbReference>
<dbReference type="Pfam" id="PF00622">
    <property type="entry name" value="SPRY"/>
    <property type="match status" value="1"/>
</dbReference>
<dbReference type="SUPFAM" id="SSF57850">
    <property type="entry name" value="RING/U-box"/>
    <property type="match status" value="1"/>
</dbReference>
<keyword evidence="2" id="KW-0479">Metal-binding</keyword>
<dbReference type="GO" id="GO:0045087">
    <property type="term" value="P:innate immune response"/>
    <property type="evidence" value="ECO:0007669"/>
    <property type="project" value="UniProtKB-KW"/>
</dbReference>
<dbReference type="SMART" id="SM00449">
    <property type="entry name" value="SPRY"/>
    <property type="match status" value="1"/>
</dbReference>
<dbReference type="CDD" id="cd19802">
    <property type="entry name" value="Bbox1_TRIM8-like"/>
    <property type="match status" value="1"/>
</dbReference>
<dbReference type="GO" id="GO:0004842">
    <property type="term" value="F:ubiquitin-protein transferase activity"/>
    <property type="evidence" value="ECO:0007669"/>
    <property type="project" value="InterPro"/>
</dbReference>
<dbReference type="SUPFAM" id="SSF57845">
    <property type="entry name" value="B-box zinc-binding domain"/>
    <property type="match status" value="1"/>
</dbReference>
<dbReference type="SMART" id="SM00184">
    <property type="entry name" value="RING"/>
    <property type="match status" value="1"/>
</dbReference>
<dbReference type="InterPro" id="IPR051051">
    <property type="entry name" value="E3_ubiq-ligase_TRIM/RNF"/>
</dbReference>
<dbReference type="GO" id="GO:0016567">
    <property type="term" value="P:protein ubiquitination"/>
    <property type="evidence" value="ECO:0007669"/>
    <property type="project" value="InterPro"/>
</dbReference>
<dbReference type="Gene3D" id="3.30.40.10">
    <property type="entry name" value="Zinc/RING finger domain, C3HC4 (zinc finger)"/>
    <property type="match status" value="1"/>
</dbReference>
<evidence type="ECO:0000313" key="12">
    <source>
        <dbReference type="Proteomes" id="UP000472267"/>
    </source>
</evidence>
<feature type="domain" description="B box-type" evidence="9">
    <location>
        <begin position="153"/>
        <end position="200"/>
    </location>
</feature>
<keyword evidence="7" id="KW-0175">Coiled coil</keyword>
<reference evidence="11" key="2">
    <citation type="submission" date="2025-08" db="UniProtKB">
        <authorList>
            <consortium name="Ensembl"/>
        </authorList>
    </citation>
    <scope>IDENTIFICATION</scope>
</reference>
<dbReference type="PROSITE" id="PS50089">
    <property type="entry name" value="ZF_RING_2"/>
    <property type="match status" value="1"/>
</dbReference>
<dbReference type="GO" id="GO:0008270">
    <property type="term" value="F:zinc ion binding"/>
    <property type="evidence" value="ECO:0007669"/>
    <property type="project" value="UniProtKB-KW"/>
</dbReference>
<dbReference type="AlphaFoldDB" id="A0A672J4V3"/>
<dbReference type="SMART" id="SM00504">
    <property type="entry name" value="Ubox"/>
    <property type="match status" value="1"/>
</dbReference>
<dbReference type="OrthoDB" id="6105938at2759"/>
<sequence length="556" mass="63210">MASPFSEEQFRCTICLDLFNDPVSIPCGHNFCKDCIHHHWMQKHKTDCPICKEVFFRRPDLRVNVALKEITEHFKILLKPKPPQKPVPPKRTLSKAAQPAPDQVTCDTCRGDKQPAVKSCLSCQESYCQAHLTPHLKDPGMMRHQLAAPVASVPGRLCRNHNSRLDLFCKRDLMPVCSKCTEHKLHEVVHIETESKRVKTQVKKTQADFQQMIQSRMKKMEEIKKSLEMNKLSRDRELQASARVFSMVSGALERNQALLVDEIEREHEDVEKRAEGHLNELKQELRELQRRRKELQQLENTEDALLLLQSFPSVSTPLPTRDWTAVTASCNTYVGNIRRSLTKLLNVCSDIERELSAEEFSKTSKYAVDVTLDDGTAACWLDVSPDGKQVCLSSQPKRVPDDPRRFDACVSVLGRQRFTGGRQYWVVQVGDKTDWDLGVARESINRKGAITVRPDNGYWAICRRKGGGLHACAGPSVALALSETPRRVSVFLDYEGGQVSFYNTETKTHIYTYRGCSFTEPLYPYFNPCLHDNGRNTAPLVICPVSIRLSEEAIVF</sequence>
<reference evidence="11" key="3">
    <citation type="submission" date="2025-09" db="UniProtKB">
        <authorList>
            <consortium name="Ensembl"/>
        </authorList>
    </citation>
    <scope>IDENTIFICATION</scope>
</reference>
<dbReference type="Gene3D" id="4.10.830.40">
    <property type="match status" value="1"/>
</dbReference>
<dbReference type="InterPro" id="IPR001841">
    <property type="entry name" value="Znf_RING"/>
</dbReference>
<dbReference type="PROSITE" id="PS00518">
    <property type="entry name" value="ZF_RING_1"/>
    <property type="match status" value="1"/>
</dbReference>
<dbReference type="InterPro" id="IPR006574">
    <property type="entry name" value="PRY"/>
</dbReference>
<dbReference type="Pfam" id="PF15227">
    <property type="entry name" value="zf-C3HC4_4"/>
    <property type="match status" value="1"/>
</dbReference>
<name>A0A672J4V3_SALFA</name>
<evidence type="ECO:0000256" key="5">
    <source>
        <dbReference type="ARBA" id="ARBA00022859"/>
    </source>
</evidence>
<accession>A0A672J4V3</accession>
<dbReference type="GO" id="GO:0005737">
    <property type="term" value="C:cytoplasm"/>
    <property type="evidence" value="ECO:0007669"/>
    <property type="project" value="UniProtKB-ARBA"/>
</dbReference>
<dbReference type="Proteomes" id="UP000472267">
    <property type="component" value="Chromosome 3"/>
</dbReference>
<evidence type="ECO:0000256" key="4">
    <source>
        <dbReference type="ARBA" id="ARBA00022833"/>
    </source>
</evidence>
<evidence type="ECO:0000259" key="8">
    <source>
        <dbReference type="PROSITE" id="PS50089"/>
    </source>
</evidence>